<feature type="binding site" evidence="3">
    <location>
        <position position="59"/>
    </location>
    <ligand>
        <name>substrate</name>
    </ligand>
</feature>
<comment type="caution">
    <text evidence="5">The sequence shown here is derived from an EMBL/GenBank/DDBJ whole genome shotgun (WGS) entry which is preliminary data.</text>
</comment>
<organism evidence="5 6">
    <name type="scientific">Corynebacterium gallinarum</name>
    <dbReference type="NCBI Taxonomy" id="2762214"/>
    <lineage>
        <taxon>Bacteria</taxon>
        <taxon>Bacillati</taxon>
        <taxon>Actinomycetota</taxon>
        <taxon>Actinomycetes</taxon>
        <taxon>Mycobacteriales</taxon>
        <taxon>Corynebacteriaceae</taxon>
        <taxon>Corynebacterium</taxon>
    </lineage>
</organism>
<dbReference type="Pfam" id="PF00300">
    <property type="entry name" value="His_Phos_1"/>
    <property type="match status" value="1"/>
</dbReference>
<dbReference type="Proteomes" id="UP000650224">
    <property type="component" value="Unassembled WGS sequence"/>
</dbReference>
<dbReference type="GO" id="GO:0004331">
    <property type="term" value="F:fructose-2,6-bisphosphate 2-phosphatase activity"/>
    <property type="evidence" value="ECO:0007669"/>
    <property type="project" value="TreeGrafter"/>
</dbReference>
<dbReference type="EMBL" id="JACSPR010000001">
    <property type="protein sequence ID" value="MBD8029120.1"/>
    <property type="molecule type" value="Genomic_DNA"/>
</dbReference>
<gene>
    <name evidence="5" type="ORF">H9627_02045</name>
</gene>
<feature type="binding site" evidence="3">
    <location>
        <begin position="9"/>
        <end position="16"/>
    </location>
    <ligand>
        <name>substrate</name>
    </ligand>
</feature>
<dbReference type="CDD" id="cd07067">
    <property type="entry name" value="HP_PGM_like"/>
    <property type="match status" value="1"/>
</dbReference>
<evidence type="ECO:0000256" key="4">
    <source>
        <dbReference type="SAM" id="MobiDB-lite"/>
    </source>
</evidence>
<keyword evidence="1" id="KW-0378">Hydrolase</keyword>
<keyword evidence="6" id="KW-1185">Reference proteome</keyword>
<evidence type="ECO:0000313" key="6">
    <source>
        <dbReference type="Proteomes" id="UP000650224"/>
    </source>
</evidence>
<dbReference type="GO" id="GO:0005829">
    <property type="term" value="C:cytosol"/>
    <property type="evidence" value="ECO:0007669"/>
    <property type="project" value="TreeGrafter"/>
</dbReference>
<dbReference type="InterPro" id="IPR029033">
    <property type="entry name" value="His_PPase_superfam"/>
</dbReference>
<proteinExistence type="predicted"/>
<dbReference type="PANTHER" id="PTHR46517:SF1">
    <property type="entry name" value="FRUCTOSE-2,6-BISPHOSPHATASE TIGAR"/>
    <property type="match status" value="1"/>
</dbReference>
<dbReference type="InterPro" id="IPR051695">
    <property type="entry name" value="Phosphoglycerate_Mutase"/>
</dbReference>
<evidence type="ECO:0000256" key="1">
    <source>
        <dbReference type="ARBA" id="ARBA00022801"/>
    </source>
</evidence>
<reference evidence="5 6" key="1">
    <citation type="submission" date="2020-08" db="EMBL/GenBank/DDBJ databases">
        <title>A Genomic Blueprint of the Chicken Gut Microbiome.</title>
        <authorList>
            <person name="Gilroy R."/>
            <person name="Ravi A."/>
            <person name="Getino M."/>
            <person name="Pursley I."/>
            <person name="Horton D.L."/>
            <person name="Alikhan N.-F."/>
            <person name="Baker D."/>
            <person name="Gharbi K."/>
            <person name="Hall N."/>
            <person name="Watson M."/>
            <person name="Adriaenssens E.M."/>
            <person name="Foster-Nyarko E."/>
            <person name="Jarju S."/>
            <person name="Secka A."/>
            <person name="Antonio M."/>
            <person name="Oren A."/>
            <person name="Chaudhuri R."/>
            <person name="La Ragione R.M."/>
            <person name="Hildebrand F."/>
            <person name="Pallen M.J."/>
        </authorList>
    </citation>
    <scope>NUCLEOTIDE SEQUENCE [LARGE SCALE GENOMIC DNA]</scope>
    <source>
        <strain evidence="5 6">Sa1YVA5</strain>
    </source>
</reference>
<evidence type="ECO:0000256" key="2">
    <source>
        <dbReference type="PIRSR" id="PIRSR613078-1"/>
    </source>
</evidence>
<dbReference type="InterPro" id="IPR001345">
    <property type="entry name" value="PG/BPGM_mutase_AS"/>
</dbReference>
<dbReference type="AlphaFoldDB" id="A0A8I0LGS2"/>
<feature type="active site" description="Tele-phosphohistidine intermediate" evidence="2">
    <location>
        <position position="10"/>
    </location>
</feature>
<dbReference type="GO" id="GO:0045820">
    <property type="term" value="P:negative regulation of glycolytic process"/>
    <property type="evidence" value="ECO:0007669"/>
    <property type="project" value="TreeGrafter"/>
</dbReference>
<evidence type="ECO:0000313" key="5">
    <source>
        <dbReference type="EMBL" id="MBD8029120.1"/>
    </source>
</evidence>
<evidence type="ECO:0000256" key="3">
    <source>
        <dbReference type="PIRSR" id="PIRSR613078-2"/>
    </source>
</evidence>
<feature type="region of interest" description="Disordered" evidence="4">
    <location>
        <begin position="194"/>
        <end position="215"/>
    </location>
</feature>
<feature type="active site" description="Proton donor/acceptor" evidence="2">
    <location>
        <position position="83"/>
    </location>
</feature>
<dbReference type="RefSeq" id="WP_191732350.1">
    <property type="nucleotide sequence ID" value="NZ_JACSPR010000001.1"/>
</dbReference>
<accession>A0A8I0LGS2</accession>
<dbReference type="PANTHER" id="PTHR46517">
    <property type="entry name" value="FRUCTOSE-2,6-BISPHOSPHATASE TIGAR"/>
    <property type="match status" value="1"/>
</dbReference>
<name>A0A8I0LGS2_9CORY</name>
<sequence length="237" mass="26736">MTRRLILLRHGQTEYNATSRMQGQLDTELSEVGRQQAEDVARVLAGQKIVRLISSDLSRAHNTALAVARLIDADVSTDRRLRETHLGEWQAKTHQEVDLHYPGARAKWRHDPQWAPPGGESRIEVARRARQLVDELMVNLTEWDNSTVLLVAHGGTINALTSNLLDLDFHQYPMFSGLGNTCWAQLTARPRYYPGSENPEDDLKNSSVKTPGPVFDRNNVGNAQWYLDGWNMGVTNN</sequence>
<dbReference type="PROSITE" id="PS00175">
    <property type="entry name" value="PG_MUTASE"/>
    <property type="match status" value="1"/>
</dbReference>
<dbReference type="SMART" id="SM00855">
    <property type="entry name" value="PGAM"/>
    <property type="match status" value="1"/>
</dbReference>
<protein>
    <submittedName>
        <fullName evidence="5">Histidine phosphatase family protein</fullName>
    </submittedName>
</protein>
<dbReference type="Gene3D" id="3.40.50.1240">
    <property type="entry name" value="Phosphoglycerate mutase-like"/>
    <property type="match status" value="1"/>
</dbReference>
<dbReference type="InterPro" id="IPR013078">
    <property type="entry name" value="His_Pase_superF_clade-1"/>
</dbReference>
<dbReference type="GO" id="GO:0043456">
    <property type="term" value="P:regulation of pentose-phosphate shunt"/>
    <property type="evidence" value="ECO:0007669"/>
    <property type="project" value="TreeGrafter"/>
</dbReference>
<dbReference type="SUPFAM" id="SSF53254">
    <property type="entry name" value="Phosphoglycerate mutase-like"/>
    <property type="match status" value="1"/>
</dbReference>